<dbReference type="Proteomes" id="UP001314170">
    <property type="component" value="Unassembled WGS sequence"/>
</dbReference>
<dbReference type="GO" id="GO:0005634">
    <property type="term" value="C:nucleus"/>
    <property type="evidence" value="ECO:0007669"/>
    <property type="project" value="UniProtKB-SubCell"/>
</dbReference>
<dbReference type="PANTHER" id="PTHR33077:SF52">
    <property type="entry name" value="PROTEIN TIFY 11D"/>
    <property type="match status" value="1"/>
</dbReference>
<name>A0AAV1STY6_9ROSI</name>
<organism evidence="5 6">
    <name type="scientific">Dovyalis caffra</name>
    <dbReference type="NCBI Taxonomy" id="77055"/>
    <lineage>
        <taxon>Eukaryota</taxon>
        <taxon>Viridiplantae</taxon>
        <taxon>Streptophyta</taxon>
        <taxon>Embryophyta</taxon>
        <taxon>Tracheophyta</taxon>
        <taxon>Spermatophyta</taxon>
        <taxon>Magnoliopsida</taxon>
        <taxon>eudicotyledons</taxon>
        <taxon>Gunneridae</taxon>
        <taxon>Pentapetalae</taxon>
        <taxon>rosids</taxon>
        <taxon>fabids</taxon>
        <taxon>Malpighiales</taxon>
        <taxon>Salicaceae</taxon>
        <taxon>Flacourtieae</taxon>
        <taxon>Dovyalis</taxon>
    </lineage>
</organism>
<dbReference type="InterPro" id="IPR040390">
    <property type="entry name" value="TIFY/JAZ"/>
</dbReference>
<evidence type="ECO:0000256" key="1">
    <source>
        <dbReference type="ARBA" id="ARBA00008614"/>
    </source>
</evidence>
<feature type="compositionally biased region" description="Polar residues" evidence="3">
    <location>
        <begin position="126"/>
        <end position="146"/>
    </location>
</feature>
<dbReference type="Pfam" id="PF09425">
    <property type="entry name" value="Jas_motif"/>
    <property type="match status" value="1"/>
</dbReference>
<proteinExistence type="inferred from homology"/>
<keyword evidence="6" id="KW-1185">Reference proteome</keyword>
<evidence type="ECO:0000256" key="3">
    <source>
        <dbReference type="SAM" id="MobiDB-lite"/>
    </source>
</evidence>
<protein>
    <recommendedName>
        <fullName evidence="2">Protein TIFY</fullName>
    </recommendedName>
    <alternativeName>
        <fullName evidence="2">Jasmonate ZIM domain-containing protein</fullName>
    </alternativeName>
</protein>
<comment type="caution">
    <text evidence="5">The sequence shown here is derived from an EMBL/GenBank/DDBJ whole genome shotgun (WGS) entry which is preliminary data.</text>
</comment>
<keyword evidence="2" id="KW-0539">Nucleus</keyword>
<gene>
    <name evidence="5" type="ORF">DCAF_LOCUS26759</name>
</gene>
<comment type="subcellular location">
    <subcellularLocation>
        <location evidence="2">Nucleus</location>
    </subcellularLocation>
</comment>
<dbReference type="PANTHER" id="PTHR33077">
    <property type="entry name" value="PROTEIN TIFY 4A-RELATED-RELATED"/>
    <property type="match status" value="1"/>
</dbReference>
<dbReference type="InterPro" id="IPR010399">
    <property type="entry name" value="Tify_dom"/>
</dbReference>
<dbReference type="Pfam" id="PF06200">
    <property type="entry name" value="tify"/>
    <property type="match status" value="1"/>
</dbReference>
<comment type="domain">
    <text evidence="2">The jas domain is required for interaction with COI1.</text>
</comment>
<dbReference type="InterPro" id="IPR018467">
    <property type="entry name" value="CCT_CS"/>
</dbReference>
<dbReference type="PROSITE" id="PS51320">
    <property type="entry name" value="TIFY"/>
    <property type="match status" value="1"/>
</dbReference>
<dbReference type="EMBL" id="CAWUPB010001197">
    <property type="protein sequence ID" value="CAK7356487.1"/>
    <property type="molecule type" value="Genomic_DNA"/>
</dbReference>
<feature type="compositionally biased region" description="Basic and acidic residues" evidence="3">
    <location>
        <begin position="116"/>
        <end position="125"/>
    </location>
</feature>
<dbReference type="GO" id="GO:0009611">
    <property type="term" value="P:response to wounding"/>
    <property type="evidence" value="ECO:0007669"/>
    <property type="project" value="UniProtKB-UniRule"/>
</dbReference>
<dbReference type="GO" id="GO:0031347">
    <property type="term" value="P:regulation of defense response"/>
    <property type="evidence" value="ECO:0007669"/>
    <property type="project" value="UniProtKB-UniRule"/>
</dbReference>
<keyword evidence="2" id="KW-1184">Jasmonic acid signaling pathway</keyword>
<evidence type="ECO:0000256" key="2">
    <source>
        <dbReference type="RuleBase" id="RU369065"/>
    </source>
</evidence>
<dbReference type="GO" id="GO:2000022">
    <property type="term" value="P:regulation of jasmonic acid mediated signaling pathway"/>
    <property type="evidence" value="ECO:0007669"/>
    <property type="project" value="UniProtKB-UniRule"/>
</dbReference>
<evidence type="ECO:0000313" key="5">
    <source>
        <dbReference type="EMBL" id="CAK7356487.1"/>
    </source>
</evidence>
<accession>A0AAV1STY6</accession>
<sequence>MDPGTAQMTIFYGGKVTVFNGFPADKAGEILALATKGSCISTNGFPSAPATKKLDSTNSVAALDSNNAQASLQLQSQANGSDVPHARRASLHRFFSKRKDRVAARAPYQINNPIQDHPRPPRPEEGSNQLLALDESQSSKQLELKL</sequence>
<comment type="similarity">
    <text evidence="1 2">Belongs to the TIFY/JAZ family.</text>
</comment>
<feature type="region of interest" description="Disordered" evidence="3">
    <location>
        <begin position="94"/>
        <end position="146"/>
    </location>
</feature>
<feature type="domain" description="Tify" evidence="4">
    <location>
        <begin position="1"/>
        <end position="36"/>
    </location>
</feature>
<evidence type="ECO:0000313" key="6">
    <source>
        <dbReference type="Proteomes" id="UP001314170"/>
    </source>
</evidence>
<evidence type="ECO:0000259" key="4">
    <source>
        <dbReference type="PROSITE" id="PS51320"/>
    </source>
</evidence>
<dbReference type="AlphaFoldDB" id="A0AAV1STY6"/>
<dbReference type="SMART" id="SM00979">
    <property type="entry name" value="TIFY"/>
    <property type="match status" value="1"/>
</dbReference>
<reference evidence="5 6" key="1">
    <citation type="submission" date="2024-01" db="EMBL/GenBank/DDBJ databases">
        <authorList>
            <person name="Waweru B."/>
        </authorList>
    </citation>
    <scope>NUCLEOTIDE SEQUENCE [LARGE SCALE GENOMIC DNA]</scope>
</reference>
<comment type="function">
    <text evidence="2">Repressor of jasmonate responses.</text>
</comment>